<evidence type="ECO:0000256" key="1">
    <source>
        <dbReference type="ARBA" id="ARBA00022603"/>
    </source>
</evidence>
<name>A0A841C231_9ACTN</name>
<dbReference type="Gene3D" id="3.40.50.150">
    <property type="entry name" value="Vaccinia Virus protein VP39"/>
    <property type="match status" value="1"/>
</dbReference>
<evidence type="ECO:0000313" key="4">
    <source>
        <dbReference type="Proteomes" id="UP000587527"/>
    </source>
</evidence>
<dbReference type="InterPro" id="IPR029063">
    <property type="entry name" value="SAM-dependent_MTases_sf"/>
</dbReference>
<dbReference type="InterPro" id="IPR007213">
    <property type="entry name" value="Ppm1/Ppm2/Tcmp"/>
</dbReference>
<organism evidence="3 4">
    <name type="scientific">Allocatelliglobosispora scoriae</name>
    <dbReference type="NCBI Taxonomy" id="643052"/>
    <lineage>
        <taxon>Bacteria</taxon>
        <taxon>Bacillati</taxon>
        <taxon>Actinomycetota</taxon>
        <taxon>Actinomycetes</taxon>
        <taxon>Micromonosporales</taxon>
        <taxon>Micromonosporaceae</taxon>
        <taxon>Allocatelliglobosispora</taxon>
    </lineage>
</organism>
<dbReference type="SUPFAM" id="SSF53335">
    <property type="entry name" value="S-adenosyl-L-methionine-dependent methyltransferases"/>
    <property type="match status" value="1"/>
</dbReference>
<dbReference type="EMBL" id="JACHMN010000003">
    <property type="protein sequence ID" value="MBB5873030.1"/>
    <property type="molecule type" value="Genomic_DNA"/>
</dbReference>
<dbReference type="PANTHER" id="PTHR43619">
    <property type="entry name" value="S-ADENOSYL-L-METHIONINE-DEPENDENT METHYLTRANSFERASE YKTD-RELATED"/>
    <property type="match status" value="1"/>
</dbReference>
<dbReference type="Proteomes" id="UP000587527">
    <property type="component" value="Unassembled WGS sequence"/>
</dbReference>
<sequence length="255" mass="26370">MGVAVTLQATALVAAACRAEEASQPLPRLHDPFAELFTADLTGSAQALLAAGREEVVHRTLVIDTIVSDEVRRTPGLTVVNLGAGLCTRPYRLDLSTCREVVEVDAAATLNRKAAALAEHEPTCSVRRIDADIRDLPDLGVTGPILVVTEGLLVYLDAAELTALAGTLARLPGVLGWVADVVSADSAQAMGVTTGRVGAGLTITGLASLDPIESAGWTVTDHRLLSSTRSAAHAPPAGSAPAARRVIDGVLLLRP</sequence>
<reference evidence="3 4" key="1">
    <citation type="submission" date="2020-08" db="EMBL/GenBank/DDBJ databases">
        <title>Sequencing the genomes of 1000 actinobacteria strains.</title>
        <authorList>
            <person name="Klenk H.-P."/>
        </authorList>
    </citation>
    <scope>NUCLEOTIDE SEQUENCE [LARGE SCALE GENOMIC DNA]</scope>
    <source>
        <strain evidence="3 4">DSM 45362</strain>
    </source>
</reference>
<keyword evidence="4" id="KW-1185">Reference proteome</keyword>
<evidence type="ECO:0000313" key="3">
    <source>
        <dbReference type="EMBL" id="MBB5873030.1"/>
    </source>
</evidence>
<dbReference type="GO" id="GO:0032259">
    <property type="term" value="P:methylation"/>
    <property type="evidence" value="ECO:0007669"/>
    <property type="project" value="UniProtKB-KW"/>
</dbReference>
<dbReference type="GO" id="GO:0008168">
    <property type="term" value="F:methyltransferase activity"/>
    <property type="evidence" value="ECO:0007669"/>
    <property type="project" value="UniProtKB-KW"/>
</dbReference>
<keyword evidence="1 3" id="KW-0489">Methyltransferase</keyword>
<gene>
    <name evidence="3" type="ORF">F4553_006464</name>
</gene>
<evidence type="ECO:0000256" key="2">
    <source>
        <dbReference type="ARBA" id="ARBA00022679"/>
    </source>
</evidence>
<accession>A0A841C231</accession>
<dbReference type="AlphaFoldDB" id="A0A841C231"/>
<keyword evidence="2 3" id="KW-0808">Transferase</keyword>
<dbReference type="RefSeq" id="WP_184843573.1">
    <property type="nucleotide sequence ID" value="NZ_JACHMN010000003.1"/>
</dbReference>
<dbReference type="PANTHER" id="PTHR43619:SF2">
    <property type="entry name" value="S-ADENOSYL-L-METHIONINE-DEPENDENT METHYLTRANSFERASES SUPERFAMILY PROTEIN"/>
    <property type="match status" value="1"/>
</dbReference>
<dbReference type="Pfam" id="PF04072">
    <property type="entry name" value="LCM"/>
    <property type="match status" value="1"/>
</dbReference>
<proteinExistence type="predicted"/>
<comment type="caution">
    <text evidence="3">The sequence shown here is derived from an EMBL/GenBank/DDBJ whole genome shotgun (WGS) entry which is preliminary data.</text>
</comment>
<protein>
    <submittedName>
        <fullName evidence="3">Methyltransferase (TIGR00027 family)</fullName>
    </submittedName>
</protein>